<evidence type="ECO:0000256" key="4">
    <source>
        <dbReference type="ARBA" id="ARBA00023242"/>
    </source>
</evidence>
<gene>
    <name evidence="7" type="ORF">URODEC1_LOCUS101586</name>
</gene>
<dbReference type="Gene3D" id="2.170.150.80">
    <property type="entry name" value="NAC domain"/>
    <property type="match status" value="1"/>
</dbReference>
<dbReference type="SUPFAM" id="SSF101941">
    <property type="entry name" value="NAC domain"/>
    <property type="match status" value="1"/>
</dbReference>
<keyword evidence="8" id="KW-1185">Reference proteome</keyword>
<keyword evidence="1" id="KW-0805">Transcription regulation</keyword>
<organism evidence="7 8">
    <name type="scientific">Urochloa decumbens</name>
    <dbReference type="NCBI Taxonomy" id="240449"/>
    <lineage>
        <taxon>Eukaryota</taxon>
        <taxon>Viridiplantae</taxon>
        <taxon>Streptophyta</taxon>
        <taxon>Embryophyta</taxon>
        <taxon>Tracheophyta</taxon>
        <taxon>Spermatophyta</taxon>
        <taxon>Magnoliopsida</taxon>
        <taxon>Liliopsida</taxon>
        <taxon>Poales</taxon>
        <taxon>Poaceae</taxon>
        <taxon>PACMAD clade</taxon>
        <taxon>Panicoideae</taxon>
        <taxon>Panicodae</taxon>
        <taxon>Paniceae</taxon>
        <taxon>Melinidinae</taxon>
        <taxon>Urochloa</taxon>
    </lineage>
</organism>
<feature type="domain" description="NAC" evidence="6">
    <location>
        <begin position="82"/>
        <end position="242"/>
    </location>
</feature>
<dbReference type="PROSITE" id="PS51005">
    <property type="entry name" value="NAC"/>
    <property type="match status" value="1"/>
</dbReference>
<keyword evidence="4" id="KW-0539">Nucleus</keyword>
<evidence type="ECO:0000313" key="8">
    <source>
        <dbReference type="Proteomes" id="UP001497457"/>
    </source>
</evidence>
<feature type="compositionally biased region" description="Basic and acidic residues" evidence="5">
    <location>
        <begin position="338"/>
        <end position="356"/>
    </location>
</feature>
<evidence type="ECO:0000256" key="5">
    <source>
        <dbReference type="SAM" id="MobiDB-lite"/>
    </source>
</evidence>
<sequence length="408" mass="44611">MLDAPPAAAEQKQTAPAPPPPPLPAMENSWIVTGVGFVKKIRNAAQLIVLRLGDLVAEPHIKCPNCKFGIDTSNVSLVWPALPAGVKFDPTDFELLQHLQGKSSLLNSNSHALIDEFIPTIEKMDGICYTHPKNLPGIKMDGSSVHFFHRVSNAYGCGQRKRRKVSGDDDSVCDEHIRWHKTGASKPIYDENGVLKGWKKILVLYKGSKKGDRDNWVMHQYHLGANKDEEDGEFVVSKLFYQLSKKNGMPESNDIVVESEASAAKIDPTTPKIDPPQACLLNNSPCYTEQYTSIQVDQHEEECGTSACPVKVEPVAECSAWLDESLAVVVADLPALDEPRQPRDTMDAGPEPEAHIPVDGSNTDLFHGLPELDTTSTSLGSPSDGISLADITFGSQDSFTAWLDNFSL</sequence>
<dbReference type="InterPro" id="IPR003441">
    <property type="entry name" value="NAC-dom"/>
</dbReference>
<feature type="region of interest" description="Disordered" evidence="5">
    <location>
        <begin position="338"/>
        <end position="381"/>
    </location>
</feature>
<reference evidence="7" key="1">
    <citation type="submission" date="2024-10" db="EMBL/GenBank/DDBJ databases">
        <authorList>
            <person name="Ryan C."/>
        </authorList>
    </citation>
    <scope>NUCLEOTIDE SEQUENCE [LARGE SCALE GENOMIC DNA]</scope>
</reference>
<proteinExistence type="predicted"/>
<dbReference type="InterPro" id="IPR044799">
    <property type="entry name" value="SOG1-like"/>
</dbReference>
<dbReference type="EMBL" id="OZ075115">
    <property type="protein sequence ID" value="CAL5068462.1"/>
    <property type="molecule type" value="Genomic_DNA"/>
</dbReference>
<dbReference type="PANTHER" id="PTHR31079">
    <property type="entry name" value="NAC DOMAIN-CONTAINING PROTEIN 73"/>
    <property type="match status" value="1"/>
</dbReference>
<dbReference type="InterPro" id="IPR036093">
    <property type="entry name" value="NAC_dom_sf"/>
</dbReference>
<evidence type="ECO:0000259" key="6">
    <source>
        <dbReference type="PROSITE" id="PS51005"/>
    </source>
</evidence>
<evidence type="ECO:0000256" key="3">
    <source>
        <dbReference type="ARBA" id="ARBA00023163"/>
    </source>
</evidence>
<evidence type="ECO:0000313" key="7">
    <source>
        <dbReference type="EMBL" id="CAL5068462.1"/>
    </source>
</evidence>
<feature type="compositionally biased region" description="Low complexity" evidence="5">
    <location>
        <begin position="1"/>
        <end position="15"/>
    </location>
</feature>
<evidence type="ECO:0000256" key="1">
    <source>
        <dbReference type="ARBA" id="ARBA00023015"/>
    </source>
</evidence>
<dbReference type="Pfam" id="PF02365">
    <property type="entry name" value="NAM"/>
    <property type="match status" value="1"/>
</dbReference>
<name>A0ABC9F5C0_9POAL</name>
<dbReference type="FunFam" id="2.170.150.80:FF:000009">
    <property type="entry name" value="NAC domain-containing protein 8"/>
    <property type="match status" value="1"/>
</dbReference>
<dbReference type="Proteomes" id="UP001497457">
    <property type="component" value="Chromosome 5rd"/>
</dbReference>
<feature type="region of interest" description="Disordered" evidence="5">
    <location>
        <begin position="1"/>
        <end position="23"/>
    </location>
</feature>
<evidence type="ECO:0000256" key="2">
    <source>
        <dbReference type="ARBA" id="ARBA00023125"/>
    </source>
</evidence>
<keyword evidence="3" id="KW-0804">Transcription</keyword>
<protein>
    <recommendedName>
        <fullName evidence="6">NAC domain-containing protein</fullName>
    </recommendedName>
</protein>
<dbReference type="GO" id="GO:0003677">
    <property type="term" value="F:DNA binding"/>
    <property type="evidence" value="ECO:0007669"/>
    <property type="project" value="UniProtKB-KW"/>
</dbReference>
<accession>A0ABC9F5C0</accession>
<keyword evidence="2" id="KW-0238">DNA-binding</keyword>
<dbReference type="PANTHER" id="PTHR31079:SF25">
    <property type="entry name" value="NAC DOMAIN TRANSCRIPTION FACTOR SUPERFAMILY PROTEIN-RELATED"/>
    <property type="match status" value="1"/>
</dbReference>
<dbReference type="AlphaFoldDB" id="A0ABC9F5C0"/>